<evidence type="ECO:0000313" key="4">
    <source>
        <dbReference type="Proteomes" id="UP000321857"/>
    </source>
</evidence>
<feature type="compositionally biased region" description="Polar residues" evidence="1">
    <location>
        <begin position="1"/>
        <end position="10"/>
    </location>
</feature>
<feature type="transmembrane region" description="Helical" evidence="2">
    <location>
        <begin position="26"/>
        <end position="46"/>
    </location>
</feature>
<dbReference type="OrthoDB" id="7574139at2"/>
<protein>
    <submittedName>
        <fullName evidence="3">Uncharacterized protein</fullName>
    </submittedName>
</protein>
<dbReference type="EMBL" id="CP041659">
    <property type="protein sequence ID" value="QDP19299.1"/>
    <property type="molecule type" value="Genomic_DNA"/>
</dbReference>
<dbReference type="Proteomes" id="UP000321857">
    <property type="component" value="Chromosome"/>
</dbReference>
<dbReference type="RefSeq" id="WP_147493753.1">
    <property type="nucleotide sequence ID" value="NZ_CP041659.1"/>
</dbReference>
<proteinExistence type="predicted"/>
<keyword evidence="2" id="KW-0812">Transmembrane</keyword>
<sequence length="118" mass="12460">MGGYRQSSYDPDSYDQPGPPLTPFNGLQWAGVALGAVGIGLFLLYVAGRLGWTAPIVATASSGIVPTFAGYMLVNSRRGPSIMVDDVQRDRNRKILFVTLAICAAILGAALVIEFQGA</sequence>
<evidence type="ECO:0000256" key="1">
    <source>
        <dbReference type="SAM" id="MobiDB-lite"/>
    </source>
</evidence>
<dbReference type="AlphaFoldDB" id="A0A516IR00"/>
<name>A0A516IR00_9SPHN</name>
<dbReference type="KEGG" id="sxa:FMM02_04560"/>
<evidence type="ECO:0000313" key="3">
    <source>
        <dbReference type="EMBL" id="QDP19299.1"/>
    </source>
</evidence>
<feature type="region of interest" description="Disordered" evidence="1">
    <location>
        <begin position="1"/>
        <end position="20"/>
    </location>
</feature>
<evidence type="ECO:0000256" key="2">
    <source>
        <dbReference type="SAM" id="Phobius"/>
    </source>
</evidence>
<feature type="transmembrane region" description="Helical" evidence="2">
    <location>
        <begin position="52"/>
        <end position="74"/>
    </location>
</feature>
<keyword evidence="4" id="KW-1185">Reference proteome</keyword>
<organism evidence="3 4">
    <name type="scientific">Sphingomonas xanthus</name>
    <dbReference type="NCBI Taxonomy" id="2594473"/>
    <lineage>
        <taxon>Bacteria</taxon>
        <taxon>Pseudomonadati</taxon>
        <taxon>Pseudomonadota</taxon>
        <taxon>Alphaproteobacteria</taxon>
        <taxon>Sphingomonadales</taxon>
        <taxon>Sphingomonadaceae</taxon>
        <taxon>Sphingomonas</taxon>
    </lineage>
</organism>
<feature type="transmembrane region" description="Helical" evidence="2">
    <location>
        <begin position="95"/>
        <end position="113"/>
    </location>
</feature>
<accession>A0A516IR00</accession>
<reference evidence="3 4" key="1">
    <citation type="submission" date="2019-07" db="EMBL/GenBank/DDBJ databases">
        <title>Sphingomonas AE3 Genome sequencing and assembly.</title>
        <authorList>
            <person name="Kim H."/>
        </authorList>
    </citation>
    <scope>NUCLEOTIDE SEQUENCE [LARGE SCALE GENOMIC DNA]</scope>
    <source>
        <strain evidence="3 4">AE3</strain>
    </source>
</reference>
<gene>
    <name evidence="3" type="ORF">FMM02_04560</name>
</gene>
<keyword evidence="2" id="KW-0472">Membrane</keyword>
<keyword evidence="2" id="KW-1133">Transmembrane helix</keyword>